<organism evidence="5 6">
    <name type="scientific">Stephania japonica</name>
    <dbReference type="NCBI Taxonomy" id="461633"/>
    <lineage>
        <taxon>Eukaryota</taxon>
        <taxon>Viridiplantae</taxon>
        <taxon>Streptophyta</taxon>
        <taxon>Embryophyta</taxon>
        <taxon>Tracheophyta</taxon>
        <taxon>Spermatophyta</taxon>
        <taxon>Magnoliopsida</taxon>
        <taxon>Ranunculales</taxon>
        <taxon>Menispermaceae</taxon>
        <taxon>Menispermoideae</taxon>
        <taxon>Cissampelideae</taxon>
        <taxon>Stephania</taxon>
    </lineage>
</organism>
<keyword evidence="6" id="KW-1185">Reference proteome</keyword>
<dbReference type="Gene3D" id="1.10.238.10">
    <property type="entry name" value="EF-hand"/>
    <property type="match status" value="2"/>
</dbReference>
<dbReference type="InterPro" id="IPR002048">
    <property type="entry name" value="EF_hand_dom"/>
</dbReference>
<evidence type="ECO:0000259" key="4">
    <source>
        <dbReference type="PROSITE" id="PS50222"/>
    </source>
</evidence>
<dbReference type="InterPro" id="IPR011992">
    <property type="entry name" value="EF-hand-dom_pair"/>
</dbReference>
<evidence type="ECO:0000256" key="2">
    <source>
        <dbReference type="ARBA" id="ARBA00022837"/>
    </source>
</evidence>
<evidence type="ECO:0000313" key="5">
    <source>
        <dbReference type="EMBL" id="KAK9109591.1"/>
    </source>
</evidence>
<dbReference type="AlphaFoldDB" id="A0AAP0I6S9"/>
<sequence length="178" mass="19053">MAEVPNPNISSTSSPFARLYRKLSPKRPTTTTTITNTTTSTITSSSSTPTSSPPHNNICVGAAAAAGDMERMFRYFDEDGDGKVSPGELRSCVMAAGGELSEREAEAVVEGVDSDGDGLLGLEDFAKLMERPNGDDHEELREAFGKYEMEGTGCITPKSLKRMLVGWASRGRSKSARP</sequence>
<dbReference type="CDD" id="cd00051">
    <property type="entry name" value="EFh"/>
    <property type="match status" value="1"/>
</dbReference>
<feature type="compositionally biased region" description="Low complexity" evidence="3">
    <location>
        <begin position="28"/>
        <end position="54"/>
    </location>
</feature>
<feature type="domain" description="EF-hand" evidence="4">
    <location>
        <begin position="64"/>
        <end position="99"/>
    </location>
</feature>
<gene>
    <name evidence="5" type="ORF">Sjap_017651</name>
</gene>
<evidence type="ECO:0000256" key="1">
    <source>
        <dbReference type="ARBA" id="ARBA00022737"/>
    </source>
</evidence>
<dbReference type="PANTHER" id="PTHR23050">
    <property type="entry name" value="CALCIUM BINDING PROTEIN"/>
    <property type="match status" value="1"/>
</dbReference>
<dbReference type="PROSITE" id="PS00018">
    <property type="entry name" value="EF_HAND_1"/>
    <property type="match status" value="2"/>
</dbReference>
<proteinExistence type="predicted"/>
<keyword evidence="1" id="KW-0677">Repeat</keyword>
<dbReference type="Proteomes" id="UP001417504">
    <property type="component" value="Unassembled WGS sequence"/>
</dbReference>
<dbReference type="SMART" id="SM00054">
    <property type="entry name" value="EFh"/>
    <property type="match status" value="3"/>
</dbReference>
<accession>A0AAP0I6S9</accession>
<evidence type="ECO:0000313" key="6">
    <source>
        <dbReference type="Proteomes" id="UP001417504"/>
    </source>
</evidence>
<reference evidence="5 6" key="1">
    <citation type="submission" date="2024-01" db="EMBL/GenBank/DDBJ databases">
        <title>Genome assemblies of Stephania.</title>
        <authorList>
            <person name="Yang L."/>
        </authorList>
    </citation>
    <scope>NUCLEOTIDE SEQUENCE [LARGE SCALE GENOMIC DNA]</scope>
    <source>
        <strain evidence="5">QJT</strain>
        <tissue evidence="5">Leaf</tissue>
    </source>
</reference>
<keyword evidence="2" id="KW-0106">Calcium</keyword>
<dbReference type="Pfam" id="PF13499">
    <property type="entry name" value="EF-hand_7"/>
    <property type="match status" value="1"/>
</dbReference>
<dbReference type="InterPro" id="IPR018247">
    <property type="entry name" value="EF_Hand_1_Ca_BS"/>
</dbReference>
<dbReference type="SUPFAM" id="SSF47473">
    <property type="entry name" value="EF-hand"/>
    <property type="match status" value="1"/>
</dbReference>
<protein>
    <recommendedName>
        <fullName evidence="4">EF-hand domain-containing protein</fullName>
    </recommendedName>
</protein>
<feature type="region of interest" description="Disordered" evidence="3">
    <location>
        <begin position="1"/>
        <end position="56"/>
    </location>
</feature>
<evidence type="ECO:0000256" key="3">
    <source>
        <dbReference type="SAM" id="MobiDB-lite"/>
    </source>
</evidence>
<comment type="caution">
    <text evidence="5">The sequence shown here is derived from an EMBL/GenBank/DDBJ whole genome shotgun (WGS) entry which is preliminary data.</text>
</comment>
<feature type="domain" description="EF-hand" evidence="4">
    <location>
        <begin position="100"/>
        <end position="135"/>
    </location>
</feature>
<dbReference type="PROSITE" id="PS50222">
    <property type="entry name" value="EF_HAND_2"/>
    <property type="match status" value="2"/>
</dbReference>
<dbReference type="InterPro" id="IPR050145">
    <property type="entry name" value="Centrin_CML-like"/>
</dbReference>
<name>A0AAP0I6S9_9MAGN</name>
<dbReference type="FunFam" id="1.10.238.10:FF:000341">
    <property type="entry name" value="Putative calcium-binding protein CML19"/>
    <property type="match status" value="1"/>
</dbReference>
<dbReference type="GO" id="GO:0005509">
    <property type="term" value="F:calcium ion binding"/>
    <property type="evidence" value="ECO:0007669"/>
    <property type="project" value="InterPro"/>
</dbReference>
<dbReference type="EMBL" id="JBBNAE010000007">
    <property type="protein sequence ID" value="KAK9109591.1"/>
    <property type="molecule type" value="Genomic_DNA"/>
</dbReference>